<protein>
    <submittedName>
        <fullName evidence="1">Uncharacterized protein</fullName>
    </submittedName>
</protein>
<keyword evidence="2" id="KW-1185">Reference proteome</keyword>
<evidence type="ECO:0000313" key="1">
    <source>
        <dbReference type="EMBL" id="KAE9393110.1"/>
    </source>
</evidence>
<organism evidence="1 2">
    <name type="scientific">Gymnopus androsaceus JB14</name>
    <dbReference type="NCBI Taxonomy" id="1447944"/>
    <lineage>
        <taxon>Eukaryota</taxon>
        <taxon>Fungi</taxon>
        <taxon>Dikarya</taxon>
        <taxon>Basidiomycota</taxon>
        <taxon>Agaricomycotina</taxon>
        <taxon>Agaricomycetes</taxon>
        <taxon>Agaricomycetidae</taxon>
        <taxon>Agaricales</taxon>
        <taxon>Marasmiineae</taxon>
        <taxon>Omphalotaceae</taxon>
        <taxon>Gymnopus</taxon>
    </lineage>
</organism>
<dbReference type="AlphaFoldDB" id="A0A6A4H5W6"/>
<gene>
    <name evidence="1" type="ORF">BT96DRAFT_1052452</name>
</gene>
<dbReference type="EMBL" id="ML769580">
    <property type="protein sequence ID" value="KAE9393110.1"/>
    <property type="molecule type" value="Genomic_DNA"/>
</dbReference>
<dbReference type="OrthoDB" id="3252425at2759"/>
<reference evidence="1" key="1">
    <citation type="journal article" date="2019" name="Environ. Microbiol.">
        <title>Fungal ecological strategies reflected in gene transcription - a case study of two litter decomposers.</title>
        <authorList>
            <person name="Barbi F."/>
            <person name="Kohler A."/>
            <person name="Barry K."/>
            <person name="Baskaran P."/>
            <person name="Daum C."/>
            <person name="Fauchery L."/>
            <person name="Ihrmark K."/>
            <person name="Kuo A."/>
            <person name="LaButti K."/>
            <person name="Lipzen A."/>
            <person name="Morin E."/>
            <person name="Grigoriev I.V."/>
            <person name="Henrissat B."/>
            <person name="Lindahl B."/>
            <person name="Martin F."/>
        </authorList>
    </citation>
    <scope>NUCLEOTIDE SEQUENCE</scope>
    <source>
        <strain evidence="1">JB14</strain>
    </source>
</reference>
<feature type="non-terminal residue" evidence="1">
    <location>
        <position position="1"/>
    </location>
</feature>
<sequence length="142" mass="16140">ILKDATEFFSSNSLNISAVIPAMDTINEASATGIIEQKELCTPLCYALLVGKKTLNKYYSLSDDSHIYRIAMVLHPSFKLSYFRRLNWQEQWIQDAVHVTWNAWTQLKPMVPSSAAPQTEEASVRILFIIPIPLPLMHCMVI</sequence>
<name>A0A6A4H5W6_9AGAR</name>
<dbReference type="Proteomes" id="UP000799118">
    <property type="component" value="Unassembled WGS sequence"/>
</dbReference>
<proteinExistence type="predicted"/>
<accession>A0A6A4H5W6</accession>
<evidence type="ECO:0000313" key="2">
    <source>
        <dbReference type="Proteomes" id="UP000799118"/>
    </source>
</evidence>